<protein>
    <submittedName>
        <fullName evidence="3">PA-phosphatase</fullName>
    </submittedName>
</protein>
<feature type="transmembrane region" description="Helical" evidence="1">
    <location>
        <begin position="171"/>
        <end position="192"/>
    </location>
</feature>
<feature type="transmembrane region" description="Helical" evidence="1">
    <location>
        <begin position="82"/>
        <end position="100"/>
    </location>
</feature>
<keyword evidence="1" id="KW-0472">Membrane</keyword>
<dbReference type="InterPro" id="IPR036938">
    <property type="entry name" value="PAP2/HPO_sf"/>
</dbReference>
<dbReference type="Proteomes" id="UP000030982">
    <property type="component" value="Unassembled WGS sequence"/>
</dbReference>
<sequence length="307" mass="31914">MVSTHESSGTSASARHAASFREVVAGPGLFLAASLASAIGVVGTYWFFVRTVTGQYIDESALDEAVAVYGKATKAALGFLDALPTIAVVVGFGGLLYAALVKRRWQGALIALAGAGLANILTQVLKIYVFTRPFRGIQTIMENSLPSGHTTAAASAAAAVFLVSSPAKRPFVAFAGTTFAVAAGAATLVNQWHRPADVIAAFLVVSACMAPAGWLVLRTGTRWNAWDGFGSTWASSRVWLTIPLLVGLAATALGVVMLVRIAPGSGVVSTTHYFWTGLSLIVISGYLLGVAATWLFAVAVRRNPTVA</sequence>
<evidence type="ECO:0000256" key="1">
    <source>
        <dbReference type="SAM" id="Phobius"/>
    </source>
</evidence>
<feature type="transmembrane region" description="Helical" evidence="1">
    <location>
        <begin position="238"/>
        <end position="261"/>
    </location>
</feature>
<feature type="domain" description="Phosphatidic acid phosphatase type 2/haloperoxidase" evidence="2">
    <location>
        <begin position="108"/>
        <end position="213"/>
    </location>
</feature>
<evidence type="ECO:0000313" key="3">
    <source>
        <dbReference type="EMBL" id="KHL05638.1"/>
    </source>
</evidence>
<feature type="transmembrane region" description="Helical" evidence="1">
    <location>
        <begin position="107"/>
        <end position="125"/>
    </location>
</feature>
<dbReference type="STRING" id="1338436.LK10_00350"/>
<feature type="transmembrane region" description="Helical" evidence="1">
    <location>
        <begin position="198"/>
        <end position="217"/>
    </location>
</feature>
<feature type="transmembrane region" description="Helical" evidence="1">
    <location>
        <begin position="273"/>
        <end position="300"/>
    </location>
</feature>
<gene>
    <name evidence="3" type="ORF">LK10_00350</name>
</gene>
<dbReference type="OrthoDB" id="3240395at2"/>
<keyword evidence="1" id="KW-1133">Transmembrane helix</keyword>
<dbReference type="RefSeq" id="WP_043119242.1">
    <property type="nucleotide sequence ID" value="NZ_JTDL01000002.1"/>
</dbReference>
<dbReference type="AlphaFoldDB" id="A0A0B2APR0"/>
<feature type="transmembrane region" description="Helical" evidence="1">
    <location>
        <begin position="145"/>
        <end position="164"/>
    </location>
</feature>
<proteinExistence type="predicted"/>
<dbReference type="SMART" id="SM00014">
    <property type="entry name" value="acidPPc"/>
    <property type="match status" value="1"/>
</dbReference>
<dbReference type="SUPFAM" id="SSF48317">
    <property type="entry name" value="Acid phosphatase/Vanadium-dependent haloperoxidase"/>
    <property type="match status" value="1"/>
</dbReference>
<dbReference type="EMBL" id="JTDL01000002">
    <property type="protein sequence ID" value="KHL05638.1"/>
    <property type="molecule type" value="Genomic_DNA"/>
</dbReference>
<keyword evidence="4" id="KW-1185">Reference proteome</keyword>
<evidence type="ECO:0000313" key="4">
    <source>
        <dbReference type="Proteomes" id="UP000030982"/>
    </source>
</evidence>
<accession>A0A0B2APR0</accession>
<dbReference type="Pfam" id="PF01569">
    <property type="entry name" value="PAP2"/>
    <property type="match status" value="1"/>
</dbReference>
<keyword evidence="1" id="KW-0812">Transmembrane</keyword>
<reference evidence="3 4" key="1">
    <citation type="submission" date="2014-09" db="EMBL/GenBank/DDBJ databases">
        <title>Genome sequence of Sinomonas sp. MUSC 117.</title>
        <authorList>
            <person name="Lee L.-H."/>
        </authorList>
    </citation>
    <scope>NUCLEOTIDE SEQUENCE [LARGE SCALE GENOMIC DNA]</scope>
    <source>
        <strain evidence="3 4">MUSC 117</strain>
    </source>
</reference>
<dbReference type="Gene3D" id="1.20.144.10">
    <property type="entry name" value="Phosphatidic acid phosphatase type 2/haloperoxidase"/>
    <property type="match status" value="1"/>
</dbReference>
<dbReference type="InterPro" id="IPR000326">
    <property type="entry name" value="PAP2/HPO"/>
</dbReference>
<name>A0A0B2APR0_9MICC</name>
<feature type="transmembrane region" description="Helical" evidence="1">
    <location>
        <begin position="23"/>
        <end position="48"/>
    </location>
</feature>
<comment type="caution">
    <text evidence="3">The sequence shown here is derived from an EMBL/GenBank/DDBJ whole genome shotgun (WGS) entry which is preliminary data.</text>
</comment>
<dbReference type="CDD" id="cd01610">
    <property type="entry name" value="PAP2_like"/>
    <property type="match status" value="1"/>
</dbReference>
<organism evidence="3 4">
    <name type="scientific">Sinomonas humi</name>
    <dbReference type="NCBI Taxonomy" id="1338436"/>
    <lineage>
        <taxon>Bacteria</taxon>
        <taxon>Bacillati</taxon>
        <taxon>Actinomycetota</taxon>
        <taxon>Actinomycetes</taxon>
        <taxon>Micrococcales</taxon>
        <taxon>Micrococcaceae</taxon>
        <taxon>Sinomonas</taxon>
    </lineage>
</organism>
<evidence type="ECO:0000259" key="2">
    <source>
        <dbReference type="SMART" id="SM00014"/>
    </source>
</evidence>